<evidence type="ECO:0000313" key="1">
    <source>
        <dbReference type="EMBL" id="MFG6448362.1"/>
    </source>
</evidence>
<proteinExistence type="predicted"/>
<sequence length="94" mass="10499">MNTQATHQAQSSGLTMDLGMVLAAPVPMGQLWELHEAMQRCGLSLQPTRMVYDRLYALERLGQAHAQGDEALRALATQLFDRYQCSGEWIGLLH</sequence>
<dbReference type="RefSeq" id="WP_394460520.1">
    <property type="nucleotide sequence ID" value="NZ_JBIGHZ010000003.1"/>
</dbReference>
<reference evidence="1 2" key="1">
    <citation type="submission" date="2024-08" db="EMBL/GenBank/DDBJ databases">
        <authorList>
            <person name="Lu H."/>
        </authorList>
    </citation>
    <scope>NUCLEOTIDE SEQUENCE [LARGE SCALE GENOMIC DNA]</scope>
    <source>
        <strain evidence="1 2">BYS180W</strain>
    </source>
</reference>
<keyword evidence="2" id="KW-1185">Reference proteome</keyword>
<dbReference type="EMBL" id="JBIGHZ010000003">
    <property type="protein sequence ID" value="MFG6448362.1"/>
    <property type="molecule type" value="Genomic_DNA"/>
</dbReference>
<comment type="caution">
    <text evidence="1">The sequence shown here is derived from an EMBL/GenBank/DDBJ whole genome shotgun (WGS) entry which is preliminary data.</text>
</comment>
<organism evidence="1 2">
    <name type="scientific">Roseateles rivi</name>
    <dbReference type="NCBI Taxonomy" id="3299028"/>
    <lineage>
        <taxon>Bacteria</taxon>
        <taxon>Pseudomonadati</taxon>
        <taxon>Pseudomonadota</taxon>
        <taxon>Betaproteobacteria</taxon>
        <taxon>Burkholderiales</taxon>
        <taxon>Sphaerotilaceae</taxon>
        <taxon>Roseateles</taxon>
    </lineage>
</organism>
<gene>
    <name evidence="1" type="ORF">ACG0Z6_08905</name>
</gene>
<evidence type="ECO:0000313" key="2">
    <source>
        <dbReference type="Proteomes" id="UP001606099"/>
    </source>
</evidence>
<name>A0ABW7FVL6_9BURK</name>
<dbReference type="Proteomes" id="UP001606099">
    <property type="component" value="Unassembled WGS sequence"/>
</dbReference>
<accession>A0ABW7FVL6</accession>
<protein>
    <submittedName>
        <fullName evidence="1">Uncharacterized protein</fullName>
    </submittedName>
</protein>